<evidence type="ECO:0000313" key="2">
    <source>
        <dbReference type="EMBL" id="HHH13146.1"/>
    </source>
</evidence>
<name>A0A7C5N7Q0_9GAMM</name>
<evidence type="ECO:0000256" key="1">
    <source>
        <dbReference type="SAM" id="MobiDB-lite"/>
    </source>
</evidence>
<dbReference type="AlphaFoldDB" id="A0A7C5N7Q0"/>
<feature type="non-terminal residue" evidence="2">
    <location>
        <position position="1"/>
    </location>
</feature>
<organism evidence="2">
    <name type="scientific">Thiolapillus brandeum</name>
    <dbReference type="NCBI Taxonomy" id="1076588"/>
    <lineage>
        <taxon>Bacteria</taxon>
        <taxon>Pseudomonadati</taxon>
        <taxon>Pseudomonadota</taxon>
        <taxon>Gammaproteobacteria</taxon>
        <taxon>Chromatiales</taxon>
        <taxon>Sedimenticolaceae</taxon>
        <taxon>Thiolapillus</taxon>
    </lineage>
</organism>
<dbReference type="Proteomes" id="UP000886100">
    <property type="component" value="Unassembled WGS sequence"/>
</dbReference>
<proteinExistence type="predicted"/>
<comment type="caution">
    <text evidence="2">The sequence shown here is derived from an EMBL/GenBank/DDBJ whole genome shotgun (WGS) entry which is preliminary data.</text>
</comment>
<reference evidence="2" key="1">
    <citation type="journal article" date="2020" name="mSystems">
        <title>Genome- and Community-Level Interaction Insights into Carbon Utilization and Element Cycling Functions of Hydrothermarchaeota in Hydrothermal Sediment.</title>
        <authorList>
            <person name="Zhou Z."/>
            <person name="Liu Y."/>
            <person name="Xu W."/>
            <person name="Pan J."/>
            <person name="Luo Z.H."/>
            <person name="Li M."/>
        </authorList>
    </citation>
    <scope>NUCLEOTIDE SEQUENCE [LARGE SCALE GENOMIC DNA]</scope>
    <source>
        <strain evidence="2">HyVt-535</strain>
    </source>
</reference>
<gene>
    <name evidence="2" type="ORF">ENJ98_02820</name>
</gene>
<protein>
    <submittedName>
        <fullName evidence="2">Uncharacterized protein</fullName>
    </submittedName>
</protein>
<feature type="region of interest" description="Disordered" evidence="1">
    <location>
        <begin position="1"/>
        <end position="29"/>
    </location>
</feature>
<dbReference type="EMBL" id="DROM01000175">
    <property type="protein sequence ID" value="HHH13146.1"/>
    <property type="molecule type" value="Genomic_DNA"/>
</dbReference>
<accession>A0A7C5N7Q0</accession>
<sequence>QTDGEGKPEPPERSRHEEGKKREEPLDERALARDQWLRRIPDDPGELLRRKFRYYYQRQDHEAPDQNPW</sequence>